<dbReference type="PROSITE" id="PS50082">
    <property type="entry name" value="WD_REPEATS_2"/>
    <property type="match status" value="1"/>
</dbReference>
<dbReference type="SMART" id="SM00320">
    <property type="entry name" value="WD40"/>
    <property type="match status" value="4"/>
</dbReference>
<dbReference type="InterPro" id="IPR019775">
    <property type="entry name" value="WD40_repeat_CS"/>
</dbReference>
<dbReference type="InterPro" id="IPR036322">
    <property type="entry name" value="WD40_repeat_dom_sf"/>
</dbReference>
<accession>A0A2V1D077</accession>
<dbReference type="InterPro" id="IPR015943">
    <property type="entry name" value="WD40/YVTN_repeat-like_dom_sf"/>
</dbReference>
<keyword evidence="1 3" id="KW-0853">WD repeat</keyword>
<dbReference type="Gene3D" id="2.130.10.10">
    <property type="entry name" value="YVTN repeat-like/Quinoprotein amine dehydrogenase"/>
    <property type="match status" value="2"/>
</dbReference>
<dbReference type="PROSITE" id="PS50294">
    <property type="entry name" value="WD_REPEATS_REGION"/>
    <property type="match status" value="1"/>
</dbReference>
<dbReference type="SUPFAM" id="SSF50978">
    <property type="entry name" value="WD40 repeat-like"/>
    <property type="match status" value="1"/>
</dbReference>
<dbReference type="PANTHER" id="PTHR44019">
    <property type="entry name" value="WD REPEAT-CONTAINING PROTEIN 55"/>
    <property type="match status" value="1"/>
</dbReference>
<evidence type="ECO:0000256" key="2">
    <source>
        <dbReference type="ARBA" id="ARBA00022737"/>
    </source>
</evidence>
<dbReference type="Pfam" id="PF00400">
    <property type="entry name" value="WD40"/>
    <property type="match status" value="2"/>
</dbReference>
<protein>
    <submittedName>
        <fullName evidence="4">WD40 repeat-like protein</fullName>
    </submittedName>
</protein>
<organism evidence="4 5">
    <name type="scientific">Periconia macrospinosa</name>
    <dbReference type="NCBI Taxonomy" id="97972"/>
    <lineage>
        <taxon>Eukaryota</taxon>
        <taxon>Fungi</taxon>
        <taxon>Dikarya</taxon>
        <taxon>Ascomycota</taxon>
        <taxon>Pezizomycotina</taxon>
        <taxon>Dothideomycetes</taxon>
        <taxon>Pleosporomycetidae</taxon>
        <taxon>Pleosporales</taxon>
        <taxon>Massarineae</taxon>
        <taxon>Periconiaceae</taxon>
        <taxon>Periconia</taxon>
    </lineage>
</organism>
<dbReference type="Proteomes" id="UP000244855">
    <property type="component" value="Unassembled WGS sequence"/>
</dbReference>
<dbReference type="InterPro" id="IPR050505">
    <property type="entry name" value="WDR55/POC1"/>
</dbReference>
<dbReference type="PROSITE" id="PS00678">
    <property type="entry name" value="WD_REPEATS_1"/>
    <property type="match status" value="1"/>
</dbReference>
<dbReference type="STRING" id="97972.A0A2V1D077"/>
<proteinExistence type="predicted"/>
<dbReference type="AlphaFoldDB" id="A0A2V1D077"/>
<evidence type="ECO:0000256" key="1">
    <source>
        <dbReference type="ARBA" id="ARBA00022574"/>
    </source>
</evidence>
<dbReference type="PANTHER" id="PTHR44019:SF8">
    <property type="entry name" value="POC1 CENTRIOLAR PROTEIN HOMOLOG"/>
    <property type="match status" value="1"/>
</dbReference>
<keyword evidence="2" id="KW-0677">Repeat</keyword>
<reference evidence="4 5" key="1">
    <citation type="journal article" date="2018" name="Sci. Rep.">
        <title>Comparative genomics provides insights into the lifestyle and reveals functional heterogeneity of dark septate endophytic fungi.</title>
        <authorList>
            <person name="Knapp D.G."/>
            <person name="Nemeth J.B."/>
            <person name="Barry K."/>
            <person name="Hainaut M."/>
            <person name="Henrissat B."/>
            <person name="Johnson J."/>
            <person name="Kuo A."/>
            <person name="Lim J.H.P."/>
            <person name="Lipzen A."/>
            <person name="Nolan M."/>
            <person name="Ohm R.A."/>
            <person name="Tamas L."/>
            <person name="Grigoriev I.V."/>
            <person name="Spatafora J.W."/>
            <person name="Nagy L.G."/>
            <person name="Kovacs G.M."/>
        </authorList>
    </citation>
    <scope>NUCLEOTIDE SEQUENCE [LARGE SCALE GENOMIC DNA]</scope>
    <source>
        <strain evidence="4 5">DSE2036</strain>
    </source>
</reference>
<evidence type="ECO:0000313" key="4">
    <source>
        <dbReference type="EMBL" id="PVH91448.1"/>
    </source>
</evidence>
<dbReference type="EMBL" id="KZ805862">
    <property type="protein sequence ID" value="PVH91448.1"/>
    <property type="molecule type" value="Genomic_DNA"/>
</dbReference>
<sequence>MALSDCLQAHTGPIFHLAFSPNSKYLASSADDSTVRIWDMEKGKLISAYHQFEHQIFEQIAFSRDGKKLMGVSCVDRTLFVWNVRTGEFLHSHAQLSHPDRIKDFQLSNTLIKSRLSDSVLFWEVESGNQLPPVKTSSPTSQHVIGQIAIGEPAQVRIWALDHAENIRVIAHENDSDEVDSMLLSPDSQVVAYATRHFYKLFDLRNARWIRLSDHIRELYSPSCMAFSPDSKLFAAATDVYRFTICFWDVETGHLKHTLTHIGMSIGQILFSPDGKCFVFTTESDIKVYRIGT</sequence>
<name>A0A2V1D077_9PLEO</name>
<dbReference type="OrthoDB" id="538223at2759"/>
<evidence type="ECO:0000256" key="3">
    <source>
        <dbReference type="PROSITE-ProRule" id="PRU00221"/>
    </source>
</evidence>
<feature type="repeat" description="WD" evidence="3">
    <location>
        <begin position="7"/>
        <end position="48"/>
    </location>
</feature>
<dbReference type="InterPro" id="IPR001680">
    <property type="entry name" value="WD40_rpt"/>
</dbReference>
<gene>
    <name evidence="4" type="ORF">DM02DRAFT_663981</name>
</gene>
<evidence type="ECO:0000313" key="5">
    <source>
        <dbReference type="Proteomes" id="UP000244855"/>
    </source>
</evidence>
<keyword evidence="5" id="KW-1185">Reference proteome</keyword>